<dbReference type="InterPro" id="IPR036188">
    <property type="entry name" value="FAD/NAD-bd_sf"/>
</dbReference>
<evidence type="ECO:0000256" key="1">
    <source>
        <dbReference type="ARBA" id="ARBA00007992"/>
    </source>
</evidence>
<dbReference type="Pfam" id="PF01494">
    <property type="entry name" value="FAD_binding_3"/>
    <property type="match status" value="1"/>
</dbReference>
<keyword evidence="2" id="KW-0285">Flavoprotein</keyword>
<dbReference type="OrthoDB" id="10029326at2759"/>
<keyword evidence="3" id="KW-0274">FAD</keyword>
<evidence type="ECO:0000313" key="6">
    <source>
        <dbReference type="EMBL" id="KIN09006.1"/>
    </source>
</evidence>
<organism evidence="6 7">
    <name type="scientific">Oidiodendron maius (strain Zn)</name>
    <dbReference type="NCBI Taxonomy" id="913774"/>
    <lineage>
        <taxon>Eukaryota</taxon>
        <taxon>Fungi</taxon>
        <taxon>Dikarya</taxon>
        <taxon>Ascomycota</taxon>
        <taxon>Pezizomycotina</taxon>
        <taxon>Leotiomycetes</taxon>
        <taxon>Leotiomycetes incertae sedis</taxon>
        <taxon>Myxotrichaceae</taxon>
        <taxon>Oidiodendron</taxon>
    </lineage>
</organism>
<protein>
    <recommendedName>
        <fullName evidence="5">FAD-binding domain-containing protein</fullName>
    </recommendedName>
</protein>
<evidence type="ECO:0000313" key="7">
    <source>
        <dbReference type="Proteomes" id="UP000054321"/>
    </source>
</evidence>
<gene>
    <name evidence="6" type="ORF">OIDMADRAFT_23736</name>
</gene>
<evidence type="ECO:0000256" key="4">
    <source>
        <dbReference type="ARBA" id="ARBA00023002"/>
    </source>
</evidence>
<reference evidence="6 7" key="1">
    <citation type="submission" date="2014-04" db="EMBL/GenBank/DDBJ databases">
        <authorList>
            <consortium name="DOE Joint Genome Institute"/>
            <person name="Kuo A."/>
            <person name="Martino E."/>
            <person name="Perotto S."/>
            <person name="Kohler A."/>
            <person name="Nagy L.G."/>
            <person name="Floudas D."/>
            <person name="Copeland A."/>
            <person name="Barry K.W."/>
            <person name="Cichocki N."/>
            <person name="Veneault-Fourrey C."/>
            <person name="LaButti K."/>
            <person name="Lindquist E.A."/>
            <person name="Lipzen A."/>
            <person name="Lundell T."/>
            <person name="Morin E."/>
            <person name="Murat C."/>
            <person name="Sun H."/>
            <person name="Tunlid A."/>
            <person name="Henrissat B."/>
            <person name="Grigoriev I.V."/>
            <person name="Hibbett D.S."/>
            <person name="Martin F."/>
            <person name="Nordberg H.P."/>
            <person name="Cantor M.N."/>
            <person name="Hua S.X."/>
        </authorList>
    </citation>
    <scope>NUCLEOTIDE SEQUENCE [LARGE SCALE GENOMIC DNA]</scope>
    <source>
        <strain evidence="6 7">Zn</strain>
    </source>
</reference>
<dbReference type="SUPFAM" id="SSF51905">
    <property type="entry name" value="FAD/NAD(P)-binding domain"/>
    <property type="match status" value="1"/>
</dbReference>
<dbReference type="GO" id="GO:0004497">
    <property type="term" value="F:monooxygenase activity"/>
    <property type="evidence" value="ECO:0007669"/>
    <property type="project" value="InterPro"/>
</dbReference>
<reference evidence="7" key="2">
    <citation type="submission" date="2015-01" db="EMBL/GenBank/DDBJ databases">
        <title>Evolutionary Origins and Diversification of the Mycorrhizal Mutualists.</title>
        <authorList>
            <consortium name="DOE Joint Genome Institute"/>
            <consortium name="Mycorrhizal Genomics Consortium"/>
            <person name="Kohler A."/>
            <person name="Kuo A."/>
            <person name="Nagy L.G."/>
            <person name="Floudas D."/>
            <person name="Copeland A."/>
            <person name="Barry K.W."/>
            <person name="Cichocki N."/>
            <person name="Veneault-Fourrey C."/>
            <person name="LaButti K."/>
            <person name="Lindquist E.A."/>
            <person name="Lipzen A."/>
            <person name="Lundell T."/>
            <person name="Morin E."/>
            <person name="Murat C."/>
            <person name="Riley R."/>
            <person name="Ohm R."/>
            <person name="Sun H."/>
            <person name="Tunlid A."/>
            <person name="Henrissat B."/>
            <person name="Grigoriev I.V."/>
            <person name="Hibbett D.S."/>
            <person name="Martin F."/>
        </authorList>
    </citation>
    <scope>NUCLEOTIDE SEQUENCE [LARGE SCALE GENOMIC DNA]</scope>
    <source>
        <strain evidence="7">Zn</strain>
    </source>
</reference>
<dbReference type="AlphaFoldDB" id="A0A0C3HL92"/>
<dbReference type="Proteomes" id="UP000054321">
    <property type="component" value="Unassembled WGS sequence"/>
</dbReference>
<dbReference type="InterPro" id="IPR002938">
    <property type="entry name" value="FAD-bd"/>
</dbReference>
<evidence type="ECO:0000256" key="2">
    <source>
        <dbReference type="ARBA" id="ARBA00022630"/>
    </source>
</evidence>
<comment type="similarity">
    <text evidence="1">Belongs to the paxM FAD-dependent monooxygenase family.</text>
</comment>
<evidence type="ECO:0000259" key="5">
    <source>
        <dbReference type="Pfam" id="PF01494"/>
    </source>
</evidence>
<sequence length="310" mass="34238">MDFKVIIVGGSVAGLSLANMLERSGIDYVVLEARREIAPQLGASIGMLPNGLRILEQLGCYDALAAPTTGIIHTSYIRASSWKVLTSIQQLGTKLIERHGYPMMFIDRRMLLNVLYNNLSKKSKVLVGKQVVGISLTSSRVSVTTKDGDSFSGDILIGADGIHSTVRREMWRHADEIQPGYIPASERTAHQGSLSDAEIHSLFANSQELRMGRVCKHTRAAHKQQQLEAMETPQLEMMVNHLVPIFNPDSLLQNLSDAIVPAHILEELDVPARSHYVPYNNELVTRPLGGKTTSMVIVASIFALYYWMAS</sequence>
<dbReference type="Gene3D" id="3.50.50.60">
    <property type="entry name" value="FAD/NAD(P)-binding domain"/>
    <property type="match status" value="1"/>
</dbReference>
<dbReference type="PANTHER" id="PTHR47356:SF2">
    <property type="entry name" value="FAD-BINDING DOMAIN-CONTAINING PROTEIN-RELATED"/>
    <property type="match status" value="1"/>
</dbReference>
<accession>A0A0C3HL92</accession>
<keyword evidence="4" id="KW-0560">Oxidoreductase</keyword>
<dbReference type="HOGENOM" id="CLU_897414_0_0_1"/>
<dbReference type="InterPro" id="IPR050562">
    <property type="entry name" value="FAD_mOase_fung"/>
</dbReference>
<dbReference type="PRINTS" id="PR00420">
    <property type="entry name" value="RNGMNOXGNASE"/>
</dbReference>
<proteinExistence type="inferred from homology"/>
<name>A0A0C3HL92_OIDMZ</name>
<dbReference type="InParanoid" id="A0A0C3HL92"/>
<dbReference type="PANTHER" id="PTHR47356">
    <property type="entry name" value="FAD-DEPENDENT MONOOXYGENASE ASQG-RELATED"/>
    <property type="match status" value="1"/>
</dbReference>
<dbReference type="STRING" id="913774.A0A0C3HL92"/>
<dbReference type="EMBL" id="KN832870">
    <property type="protein sequence ID" value="KIN09006.1"/>
    <property type="molecule type" value="Genomic_DNA"/>
</dbReference>
<feature type="domain" description="FAD-binding" evidence="5">
    <location>
        <begin position="3"/>
        <end position="170"/>
    </location>
</feature>
<dbReference type="GO" id="GO:0071949">
    <property type="term" value="F:FAD binding"/>
    <property type="evidence" value="ECO:0007669"/>
    <property type="project" value="InterPro"/>
</dbReference>
<evidence type="ECO:0000256" key="3">
    <source>
        <dbReference type="ARBA" id="ARBA00022827"/>
    </source>
</evidence>
<keyword evidence="7" id="KW-1185">Reference proteome</keyword>